<dbReference type="Proteomes" id="UP001432180">
    <property type="component" value="Chromosome"/>
</dbReference>
<dbReference type="RefSeq" id="WP_328984749.1">
    <property type="nucleotide sequence ID" value="NZ_CP121472.1"/>
</dbReference>
<dbReference type="EMBL" id="CP121472">
    <property type="protein sequence ID" value="WPL19002.1"/>
    <property type="molecule type" value="Genomic_DNA"/>
</dbReference>
<keyword evidence="2" id="KW-1185">Reference proteome</keyword>
<evidence type="ECO:0000313" key="1">
    <source>
        <dbReference type="EMBL" id="WPL19002.1"/>
    </source>
</evidence>
<protein>
    <submittedName>
        <fullName evidence="1">Uncharacterized protein</fullName>
    </submittedName>
</protein>
<name>A0ABZ0SFU9_9GAMM</name>
<evidence type="ECO:0000313" key="2">
    <source>
        <dbReference type="Proteomes" id="UP001432180"/>
    </source>
</evidence>
<proteinExistence type="predicted"/>
<reference evidence="1 2" key="1">
    <citation type="journal article" date="2023" name="Microorganisms">
        <title>Thiorhodovibrio frisius and Trv. litoralis spp. nov., Two Novel Members from a Clade of Fastidious Purple Sulfur Bacteria That Exhibit Unique Red-Shifted Light-Harvesting Capabilities.</title>
        <authorList>
            <person name="Methner A."/>
            <person name="Kuzyk S.B."/>
            <person name="Petersen J."/>
            <person name="Bauer S."/>
            <person name="Brinkmann H."/>
            <person name="Sichau K."/>
            <person name="Wanner G."/>
            <person name="Wolf J."/>
            <person name="Neumann-Schaal M."/>
            <person name="Henke P."/>
            <person name="Tank M."/>
            <person name="Sproer C."/>
            <person name="Bunk B."/>
            <person name="Overmann J."/>
        </authorList>
    </citation>
    <scope>NUCLEOTIDE SEQUENCE [LARGE SCALE GENOMIC DNA]</scope>
    <source>
        <strain evidence="1 2">DSM 6702</strain>
    </source>
</reference>
<sequence length="87" mass="9654">MHPSALETGRLFFEIDWRDDFHNILDIGSRDVNGTLRSVKPEGAAGSSARPTCAVAMPRPSASRRYRKTCAISSRRKRCGCCPACQR</sequence>
<accession>A0ABZ0SFU9</accession>
<gene>
    <name evidence="1" type="ORF">Thiowin_04106</name>
</gene>
<organism evidence="1 2">
    <name type="scientific">Thiorhodovibrio winogradskyi</name>
    <dbReference type="NCBI Taxonomy" id="77007"/>
    <lineage>
        <taxon>Bacteria</taxon>
        <taxon>Pseudomonadati</taxon>
        <taxon>Pseudomonadota</taxon>
        <taxon>Gammaproteobacteria</taxon>
        <taxon>Chromatiales</taxon>
        <taxon>Chromatiaceae</taxon>
        <taxon>Thiorhodovibrio</taxon>
    </lineage>
</organism>